<dbReference type="SMART" id="SM00354">
    <property type="entry name" value="HTH_LACI"/>
    <property type="match status" value="1"/>
</dbReference>
<feature type="domain" description="HTH lacI-type" evidence="4">
    <location>
        <begin position="1"/>
        <end position="55"/>
    </location>
</feature>
<protein>
    <submittedName>
        <fullName evidence="5">Substrate-binding domain-containing protein</fullName>
    </submittedName>
</protein>
<dbReference type="Pfam" id="PF00532">
    <property type="entry name" value="Peripla_BP_1"/>
    <property type="match status" value="1"/>
</dbReference>
<dbReference type="InterPro" id="IPR001761">
    <property type="entry name" value="Peripla_BP/Lac1_sug-bd_dom"/>
</dbReference>
<dbReference type="SUPFAM" id="SSF47413">
    <property type="entry name" value="lambda repressor-like DNA-binding domains"/>
    <property type="match status" value="1"/>
</dbReference>
<evidence type="ECO:0000313" key="6">
    <source>
        <dbReference type="Proteomes" id="UP000598971"/>
    </source>
</evidence>
<dbReference type="GO" id="GO:0000976">
    <property type="term" value="F:transcription cis-regulatory region binding"/>
    <property type="evidence" value="ECO:0007669"/>
    <property type="project" value="TreeGrafter"/>
</dbReference>
<proteinExistence type="predicted"/>
<dbReference type="EMBL" id="WHPF01000001">
    <property type="protein sequence ID" value="NNV54052.1"/>
    <property type="molecule type" value="Genomic_DNA"/>
</dbReference>
<keyword evidence="1" id="KW-0805">Transcription regulation</keyword>
<dbReference type="CDD" id="cd01392">
    <property type="entry name" value="HTH_LacI"/>
    <property type="match status" value="1"/>
</dbReference>
<dbReference type="InterPro" id="IPR028082">
    <property type="entry name" value="Peripla_BP_I"/>
</dbReference>
<keyword evidence="3" id="KW-0804">Transcription</keyword>
<dbReference type="PANTHER" id="PTHR30146:SF109">
    <property type="entry name" value="HTH-TYPE TRANSCRIPTIONAL REGULATOR GALS"/>
    <property type="match status" value="1"/>
</dbReference>
<dbReference type="PROSITE" id="PS50932">
    <property type="entry name" value="HTH_LACI_2"/>
    <property type="match status" value="1"/>
</dbReference>
<dbReference type="AlphaFoldDB" id="A0A8J8FCA4"/>
<dbReference type="InterPro" id="IPR000843">
    <property type="entry name" value="HTH_LacI"/>
</dbReference>
<evidence type="ECO:0000256" key="1">
    <source>
        <dbReference type="ARBA" id="ARBA00023015"/>
    </source>
</evidence>
<dbReference type="GO" id="GO:0003700">
    <property type="term" value="F:DNA-binding transcription factor activity"/>
    <property type="evidence" value="ECO:0007669"/>
    <property type="project" value="TreeGrafter"/>
</dbReference>
<dbReference type="InterPro" id="IPR010982">
    <property type="entry name" value="Lambda_DNA-bd_dom_sf"/>
</dbReference>
<keyword evidence="2" id="KW-0238">DNA-binding</keyword>
<accession>A0A8J8FCA4</accession>
<evidence type="ECO:0000259" key="4">
    <source>
        <dbReference type="PROSITE" id="PS50932"/>
    </source>
</evidence>
<reference evidence="5" key="1">
    <citation type="submission" date="2019-10" db="EMBL/GenBank/DDBJ databases">
        <title>Draft genome sequence of Panacibacter sp. KCS-6.</title>
        <authorList>
            <person name="Yim K.J."/>
        </authorList>
    </citation>
    <scope>NUCLEOTIDE SEQUENCE</scope>
    <source>
        <strain evidence="5">KCS-6</strain>
    </source>
</reference>
<organism evidence="5 6">
    <name type="scientific">Limnovirga soli</name>
    <dbReference type="NCBI Taxonomy" id="2656915"/>
    <lineage>
        <taxon>Bacteria</taxon>
        <taxon>Pseudomonadati</taxon>
        <taxon>Bacteroidota</taxon>
        <taxon>Chitinophagia</taxon>
        <taxon>Chitinophagales</taxon>
        <taxon>Chitinophagaceae</taxon>
        <taxon>Limnovirga</taxon>
    </lineage>
</organism>
<dbReference type="RefSeq" id="WP_171605965.1">
    <property type="nucleotide sequence ID" value="NZ_WHPF01000001.1"/>
</dbReference>
<gene>
    <name evidence="5" type="ORF">GD597_01185</name>
</gene>
<evidence type="ECO:0000256" key="2">
    <source>
        <dbReference type="ARBA" id="ARBA00023125"/>
    </source>
</evidence>
<sequence length="336" mass="37668">MNLKLLARELNLSFSTVSKALRDSHEISAATKARVLAKAKELNYQVNPLASSFRKQQSKTIAVIIPEVVNDFFGPVINGIESIAQEKGYHVLIYLTHEDMQKEQSITRLLQNGRVDGIMISLSEETSDTAHLEALQQKEIPLVFFDRIAEHIAVPKVITNDYEAALVATSHLIKHGGKRIAFLSISQNLSIVNQRMNGYLAALEKHGIEQDKNLIISCGRNEEDNLNLIRNLLVGKNRPDSIFASVEKLAVATYQVCSELGLRIPRDIKVITFSNSNMVPFLQPSLTTITQPAYEMGREAAAILFKLIEKKRHSFLPEKTIINSILVQRDSTRQLQ</sequence>
<dbReference type="CDD" id="cd06267">
    <property type="entry name" value="PBP1_LacI_sugar_binding-like"/>
    <property type="match status" value="1"/>
</dbReference>
<comment type="caution">
    <text evidence="5">The sequence shown here is derived from an EMBL/GenBank/DDBJ whole genome shotgun (WGS) entry which is preliminary data.</text>
</comment>
<name>A0A8J8FCA4_9BACT</name>
<dbReference type="Gene3D" id="1.10.260.40">
    <property type="entry name" value="lambda repressor-like DNA-binding domains"/>
    <property type="match status" value="1"/>
</dbReference>
<evidence type="ECO:0000256" key="3">
    <source>
        <dbReference type="ARBA" id="ARBA00023163"/>
    </source>
</evidence>
<dbReference type="Pfam" id="PF00356">
    <property type="entry name" value="LacI"/>
    <property type="match status" value="1"/>
</dbReference>
<dbReference type="Gene3D" id="3.40.50.2300">
    <property type="match status" value="2"/>
</dbReference>
<dbReference type="Proteomes" id="UP000598971">
    <property type="component" value="Unassembled WGS sequence"/>
</dbReference>
<dbReference type="PANTHER" id="PTHR30146">
    <property type="entry name" value="LACI-RELATED TRANSCRIPTIONAL REPRESSOR"/>
    <property type="match status" value="1"/>
</dbReference>
<keyword evidence="6" id="KW-1185">Reference proteome</keyword>
<dbReference type="SUPFAM" id="SSF53822">
    <property type="entry name" value="Periplasmic binding protein-like I"/>
    <property type="match status" value="1"/>
</dbReference>
<evidence type="ECO:0000313" key="5">
    <source>
        <dbReference type="EMBL" id="NNV54052.1"/>
    </source>
</evidence>